<dbReference type="OrthoDB" id="196847at2759"/>
<gene>
    <name evidence="12" type="ORF">ASPFODRAFT_30747</name>
</gene>
<dbReference type="InterPro" id="IPR029000">
    <property type="entry name" value="Cyclophilin-like_dom_sf"/>
</dbReference>
<evidence type="ECO:0000259" key="11">
    <source>
        <dbReference type="PROSITE" id="PS50979"/>
    </source>
</evidence>
<keyword evidence="2" id="KW-0436">Ligase</keyword>
<keyword evidence="8" id="KW-0472">Membrane</keyword>
<evidence type="ECO:0000256" key="6">
    <source>
        <dbReference type="ARBA" id="ARBA00023267"/>
    </source>
</evidence>
<dbReference type="GO" id="GO:0046872">
    <property type="term" value="F:metal ion binding"/>
    <property type="evidence" value="ECO:0007669"/>
    <property type="project" value="InterPro"/>
</dbReference>
<dbReference type="PROSITE" id="PS50975">
    <property type="entry name" value="ATP_GRASP"/>
    <property type="match status" value="1"/>
</dbReference>
<sequence>MEFLKTLLVANRGEIAVRILKTAKKLNLRTVVVYTEPDAASTHVHLADEAVLLQGAPSKAYIDGEQIIDIAKKYKADAIIPGYGFLSENADFARAASSSGIAFVGPTSESIEAFGLKHTARDLATKAGVPIVPGSKGLVKSEDDAVTIAKELGFPVMLKATAGGGGMGLLTCNTEKEVRDSFATVKSRGGALFKNDGVFIERYYPSSHHIEVQVFGNGDGKAIYFGERECSIQRRHQKVIEECPSPFVTKNPGLRERLGDAAVRLAESIKYGSAGTIEYLVDDETGAFFFLEMNTRLQVEHGITELCYNIDLVELMLKQANAQLSGRKGLDAAYLASLAVSAPSGAAIEARVYAENPAKDFAPCPGTLQTVEWKELPGSRIDTWVYRGVKVSANYDPLLAKVMYHSQSRQQSIEGLKTILTESRICGPPTNLDFLADILADDTFVAGRTLTRFLNDFKYQLAAIDVISGGAYTLIEDWPGRPTLGRGFCHSGPMDPMAFRIANALVGNPMGLEALEITLSGPELRFLGPALISLCGAPIEAKLDDAPLPMWSRVKVSAGQRLKIGKTTGNGCRAYLGVFGGFLNVAEWFGSKSTTPGVGVGGYQGRQLASGDLLSITTQVPAVSGDLRLPQHLIPQYPDHWEFMAMPGPYDQGYLVPDSIDMLYSASFKVSHNAARGGIRLLGPKPTWARTDGGEGGAHPSNLIEYGYAIGSLNWTGDDPVIFPVDAPDLGGFVSSHTICKADLWKLGQVKAGDTLKYRATSLEDALSARKELERFIEEVARGCQTGDLSNISPAKGDLTPELTAEERGQGVVHQIQESGSQPLVSYRQAGDDYLLVDYGTGSFDLNHRCRATALKKALTEGTGDITFANGLISIMGSGNTLMIYYDGLKIPQKKLLSYLCDIETKLGDLSQAKFPSRLFKLPLSFESQRQKDAITRYMETQRPYASYLPDNIDFVAKNNAFSREEFERIYLTASFMVIAVGFFTGLPLSLPVDPRYRMNCPKMNPSRVYTPAGSISWGGSCMALYNVDSPGGYQMTGMTIPGVDILGSKKGYEANRPWLFEDFDQITFYRVSEEEYEKQLALFNSGRYEYQWEEVIFDMAEHNKLLRDTADEVAAIRSKQRQAQAEMDKLETELLERWAKEKAERGIPMDTIESLLKDINLKTERKILMVTFIHLDPEITPIEAPLNANVWKVEVKEGDKLDNNQLVVILEAMKLEIAVRTESLAAGSTVEKILVQPGDSIEAGKPLVLARRARN</sequence>
<protein>
    <recommendedName>
        <fullName evidence="14">Urea carboxylase</fullName>
    </recommendedName>
</protein>
<dbReference type="Proteomes" id="UP000184063">
    <property type="component" value="Unassembled WGS sequence"/>
</dbReference>
<dbReference type="InterPro" id="IPR005482">
    <property type="entry name" value="Biotin_COase_C"/>
</dbReference>
<dbReference type="PANTHER" id="PTHR18866:SF128">
    <property type="entry name" value="UREA AMIDOLYASE"/>
    <property type="match status" value="1"/>
</dbReference>
<dbReference type="Pfam" id="PF02785">
    <property type="entry name" value="Biotin_carb_C"/>
    <property type="match status" value="1"/>
</dbReference>
<dbReference type="SUPFAM" id="SSF52440">
    <property type="entry name" value="PreATP-grasp domain"/>
    <property type="match status" value="1"/>
</dbReference>
<dbReference type="FunFam" id="3.30.1490.20:FF:000003">
    <property type="entry name" value="acetyl-CoA carboxylase isoform X1"/>
    <property type="match status" value="1"/>
</dbReference>
<dbReference type="SUPFAM" id="SSF51230">
    <property type="entry name" value="Single hybrid motif"/>
    <property type="match status" value="1"/>
</dbReference>
<dbReference type="Pfam" id="PF00364">
    <property type="entry name" value="Biotin_lipoyl"/>
    <property type="match status" value="1"/>
</dbReference>
<reference evidence="13" key="1">
    <citation type="journal article" date="2017" name="Genome Biol.">
        <title>Comparative genomics reveals high biological diversity and specific adaptations in the industrially and medically important fungal genus Aspergillus.</title>
        <authorList>
            <person name="de Vries R.P."/>
            <person name="Riley R."/>
            <person name="Wiebenga A."/>
            <person name="Aguilar-Osorio G."/>
            <person name="Amillis S."/>
            <person name="Uchima C.A."/>
            <person name="Anderluh G."/>
            <person name="Asadollahi M."/>
            <person name="Askin M."/>
            <person name="Barry K."/>
            <person name="Battaglia E."/>
            <person name="Bayram O."/>
            <person name="Benocci T."/>
            <person name="Braus-Stromeyer S.A."/>
            <person name="Caldana C."/>
            <person name="Canovas D."/>
            <person name="Cerqueira G.C."/>
            <person name="Chen F."/>
            <person name="Chen W."/>
            <person name="Choi C."/>
            <person name="Clum A."/>
            <person name="Dos Santos R.A."/>
            <person name="Damasio A.R."/>
            <person name="Diallinas G."/>
            <person name="Emri T."/>
            <person name="Fekete E."/>
            <person name="Flipphi M."/>
            <person name="Freyberg S."/>
            <person name="Gallo A."/>
            <person name="Gournas C."/>
            <person name="Habgood R."/>
            <person name="Hainaut M."/>
            <person name="Harispe M.L."/>
            <person name="Henrissat B."/>
            <person name="Hilden K.S."/>
            <person name="Hope R."/>
            <person name="Hossain A."/>
            <person name="Karabika E."/>
            <person name="Karaffa L."/>
            <person name="Karanyi Z."/>
            <person name="Krasevec N."/>
            <person name="Kuo A."/>
            <person name="Kusch H."/>
            <person name="LaButti K."/>
            <person name="Lagendijk E.L."/>
            <person name="Lapidus A."/>
            <person name="Levasseur A."/>
            <person name="Lindquist E."/>
            <person name="Lipzen A."/>
            <person name="Logrieco A.F."/>
            <person name="MacCabe A."/>
            <person name="Maekelae M.R."/>
            <person name="Malavazi I."/>
            <person name="Melin P."/>
            <person name="Meyer V."/>
            <person name="Mielnichuk N."/>
            <person name="Miskei M."/>
            <person name="Molnar A.P."/>
            <person name="Mule G."/>
            <person name="Ngan C.Y."/>
            <person name="Orejas M."/>
            <person name="Orosz E."/>
            <person name="Ouedraogo J.P."/>
            <person name="Overkamp K.M."/>
            <person name="Park H.-S."/>
            <person name="Perrone G."/>
            <person name="Piumi F."/>
            <person name="Punt P.J."/>
            <person name="Ram A.F."/>
            <person name="Ramon A."/>
            <person name="Rauscher S."/>
            <person name="Record E."/>
            <person name="Riano-Pachon D.M."/>
            <person name="Robert V."/>
            <person name="Roehrig J."/>
            <person name="Ruller R."/>
            <person name="Salamov A."/>
            <person name="Salih N.S."/>
            <person name="Samson R.A."/>
            <person name="Sandor E."/>
            <person name="Sanguinetti M."/>
            <person name="Schuetze T."/>
            <person name="Sepcic K."/>
            <person name="Shelest E."/>
            <person name="Sherlock G."/>
            <person name="Sophianopoulou V."/>
            <person name="Squina F.M."/>
            <person name="Sun H."/>
            <person name="Susca A."/>
            <person name="Todd R.B."/>
            <person name="Tsang A."/>
            <person name="Unkles S.E."/>
            <person name="van de Wiele N."/>
            <person name="van Rossen-Uffink D."/>
            <person name="Oliveira J.V."/>
            <person name="Vesth T.C."/>
            <person name="Visser J."/>
            <person name="Yu J.-H."/>
            <person name="Zhou M."/>
            <person name="Andersen M.R."/>
            <person name="Archer D.B."/>
            <person name="Baker S.E."/>
            <person name="Benoit I."/>
            <person name="Brakhage A.A."/>
            <person name="Braus G.H."/>
            <person name="Fischer R."/>
            <person name="Frisvad J.C."/>
            <person name="Goldman G.H."/>
            <person name="Houbraken J."/>
            <person name="Oakley B."/>
            <person name="Pocsi I."/>
            <person name="Scazzocchio C."/>
            <person name="Seiboth B."/>
            <person name="vanKuyk P.A."/>
            <person name="Wortman J."/>
            <person name="Dyer P.S."/>
            <person name="Grigoriev I.V."/>
        </authorList>
    </citation>
    <scope>NUCLEOTIDE SEQUENCE [LARGE SCALE GENOMIC DNA]</scope>
    <source>
        <strain evidence="13">CBS 106.47</strain>
    </source>
</reference>
<keyword evidence="3 7" id="KW-0547">Nucleotide-binding</keyword>
<evidence type="ECO:0000256" key="2">
    <source>
        <dbReference type="ARBA" id="ARBA00022598"/>
    </source>
</evidence>
<evidence type="ECO:0000256" key="7">
    <source>
        <dbReference type="PROSITE-ProRule" id="PRU00409"/>
    </source>
</evidence>
<dbReference type="SUPFAM" id="SSF56059">
    <property type="entry name" value="Glutathione synthetase ATP-binding domain-like"/>
    <property type="match status" value="1"/>
</dbReference>
<keyword evidence="8" id="KW-0812">Transmembrane</keyword>
<dbReference type="Gene3D" id="2.40.100.10">
    <property type="entry name" value="Cyclophilin-like"/>
    <property type="match status" value="2"/>
</dbReference>
<dbReference type="Pfam" id="PF02786">
    <property type="entry name" value="CPSase_L_D2"/>
    <property type="match status" value="1"/>
</dbReference>
<feature type="domain" description="ATP-grasp" evidence="10">
    <location>
        <begin position="121"/>
        <end position="321"/>
    </location>
</feature>
<dbReference type="EMBL" id="KV878238">
    <property type="protein sequence ID" value="OJZ89906.1"/>
    <property type="molecule type" value="Genomic_DNA"/>
</dbReference>
<dbReference type="PROSITE" id="PS50968">
    <property type="entry name" value="BIOTINYL_LIPOYL"/>
    <property type="match status" value="1"/>
</dbReference>
<organism evidence="12 13">
    <name type="scientific">Aspergillus luchuensis (strain CBS 106.47)</name>
    <dbReference type="NCBI Taxonomy" id="1137211"/>
    <lineage>
        <taxon>Eukaryota</taxon>
        <taxon>Fungi</taxon>
        <taxon>Dikarya</taxon>
        <taxon>Ascomycota</taxon>
        <taxon>Pezizomycotina</taxon>
        <taxon>Eurotiomycetes</taxon>
        <taxon>Eurotiomycetidae</taxon>
        <taxon>Eurotiales</taxon>
        <taxon>Aspergillaceae</taxon>
        <taxon>Aspergillus</taxon>
        <taxon>Aspergillus subgen. Circumdati</taxon>
    </lineage>
</organism>
<evidence type="ECO:0000313" key="13">
    <source>
        <dbReference type="Proteomes" id="UP000184063"/>
    </source>
</evidence>
<dbReference type="Gene3D" id="3.30.1360.40">
    <property type="match status" value="1"/>
</dbReference>
<evidence type="ECO:0000256" key="3">
    <source>
        <dbReference type="ARBA" id="ARBA00022741"/>
    </source>
</evidence>
<evidence type="ECO:0000256" key="8">
    <source>
        <dbReference type="SAM" id="Phobius"/>
    </source>
</evidence>
<dbReference type="PROSITE" id="PS00867">
    <property type="entry name" value="CPSASE_2"/>
    <property type="match status" value="1"/>
</dbReference>
<dbReference type="InterPro" id="IPR011764">
    <property type="entry name" value="Biotin_carboxylation_dom"/>
</dbReference>
<dbReference type="PROSITE" id="PS00866">
    <property type="entry name" value="CPSASE_1"/>
    <property type="match status" value="1"/>
</dbReference>
<dbReference type="SMART" id="SM00797">
    <property type="entry name" value="AHS2"/>
    <property type="match status" value="1"/>
</dbReference>
<dbReference type="GO" id="GO:0005524">
    <property type="term" value="F:ATP binding"/>
    <property type="evidence" value="ECO:0007669"/>
    <property type="project" value="UniProtKB-UniRule"/>
</dbReference>
<dbReference type="GO" id="GO:0016787">
    <property type="term" value="F:hydrolase activity"/>
    <property type="evidence" value="ECO:0007669"/>
    <property type="project" value="UniProtKB-KW"/>
</dbReference>
<dbReference type="InterPro" id="IPR011053">
    <property type="entry name" value="Single_hybrid_motif"/>
</dbReference>
<dbReference type="Pfam" id="PF02682">
    <property type="entry name" value="CT_C_D"/>
    <property type="match status" value="1"/>
</dbReference>
<dbReference type="CDD" id="cd06850">
    <property type="entry name" value="biotinyl_domain"/>
    <property type="match status" value="1"/>
</dbReference>
<dbReference type="AlphaFoldDB" id="A0A1M3TT85"/>
<keyword evidence="8" id="KW-1133">Transmembrane helix</keyword>
<dbReference type="InterPro" id="IPR005481">
    <property type="entry name" value="BC-like_N"/>
</dbReference>
<feature type="transmembrane region" description="Helical" evidence="8">
    <location>
        <begin position="970"/>
        <end position="989"/>
    </location>
</feature>
<dbReference type="InterPro" id="IPR050856">
    <property type="entry name" value="Biotin_carboxylase_complex"/>
</dbReference>
<dbReference type="Pfam" id="PF00289">
    <property type="entry name" value="Biotin_carb_N"/>
    <property type="match status" value="1"/>
</dbReference>
<dbReference type="InterPro" id="IPR003778">
    <property type="entry name" value="CT_A_B"/>
</dbReference>
<name>A0A1M3TT85_ASPLC</name>
<dbReference type="SUPFAM" id="SSF160467">
    <property type="entry name" value="PH0987 N-terminal domain-like"/>
    <property type="match status" value="1"/>
</dbReference>
<keyword evidence="5 7" id="KW-0067">ATP-binding</keyword>
<dbReference type="InterPro" id="IPR003833">
    <property type="entry name" value="CT_C_D"/>
</dbReference>
<dbReference type="InterPro" id="IPR000089">
    <property type="entry name" value="Biotin_lipoyl"/>
</dbReference>
<dbReference type="SUPFAM" id="SSF50891">
    <property type="entry name" value="Cyclophilin-like"/>
    <property type="match status" value="2"/>
</dbReference>
<evidence type="ECO:0000256" key="5">
    <source>
        <dbReference type="ARBA" id="ARBA00022840"/>
    </source>
</evidence>
<dbReference type="FunFam" id="3.40.50.20:FF:000010">
    <property type="entry name" value="Propionyl-CoA carboxylase subunit alpha"/>
    <property type="match status" value="1"/>
</dbReference>
<evidence type="ECO:0000259" key="9">
    <source>
        <dbReference type="PROSITE" id="PS50968"/>
    </source>
</evidence>
<dbReference type="InterPro" id="IPR011054">
    <property type="entry name" value="Rudment_hybrid_motif"/>
</dbReference>
<dbReference type="Gene3D" id="2.40.50.100">
    <property type="match status" value="1"/>
</dbReference>
<evidence type="ECO:0000256" key="1">
    <source>
        <dbReference type="ARBA" id="ARBA00001953"/>
    </source>
</evidence>
<feature type="domain" description="Lipoyl-binding" evidence="9">
    <location>
        <begin position="1172"/>
        <end position="1252"/>
    </location>
</feature>
<dbReference type="InterPro" id="IPR016185">
    <property type="entry name" value="PreATP-grasp_dom_sf"/>
</dbReference>
<dbReference type="SMART" id="SM00796">
    <property type="entry name" value="AHS1"/>
    <property type="match status" value="1"/>
</dbReference>
<dbReference type="InterPro" id="IPR005479">
    <property type="entry name" value="CPAse_ATP-bd"/>
</dbReference>
<dbReference type="GO" id="GO:0016874">
    <property type="term" value="F:ligase activity"/>
    <property type="evidence" value="ECO:0007669"/>
    <property type="project" value="UniProtKB-KW"/>
</dbReference>
<dbReference type="InterPro" id="IPR011761">
    <property type="entry name" value="ATP-grasp"/>
</dbReference>
<dbReference type="SUPFAM" id="SSF51246">
    <property type="entry name" value="Rudiment single hybrid motif"/>
    <property type="match status" value="1"/>
</dbReference>
<feature type="domain" description="Biotin carboxylation" evidence="11">
    <location>
        <begin position="3"/>
        <end position="459"/>
    </location>
</feature>
<dbReference type="Pfam" id="PF02626">
    <property type="entry name" value="CT_A_B"/>
    <property type="match status" value="1"/>
</dbReference>
<dbReference type="Gene3D" id="3.30.470.20">
    <property type="entry name" value="ATP-grasp fold, B domain"/>
    <property type="match status" value="1"/>
</dbReference>
<dbReference type="PROSITE" id="PS50979">
    <property type="entry name" value="BC"/>
    <property type="match status" value="1"/>
</dbReference>
<dbReference type="SMART" id="SM00878">
    <property type="entry name" value="Biotin_carb_C"/>
    <property type="match status" value="1"/>
</dbReference>
<dbReference type="PANTHER" id="PTHR18866">
    <property type="entry name" value="CARBOXYLASE:PYRUVATE/ACETYL-COA/PROPIONYL-COA CARBOXYLASE"/>
    <property type="match status" value="1"/>
</dbReference>
<keyword evidence="4" id="KW-0378">Hydrolase</keyword>
<evidence type="ECO:0000256" key="4">
    <source>
        <dbReference type="ARBA" id="ARBA00022801"/>
    </source>
</evidence>
<dbReference type="VEuPathDB" id="FungiDB:ASPFODRAFT_30747"/>
<evidence type="ECO:0000313" key="12">
    <source>
        <dbReference type="EMBL" id="OJZ89906.1"/>
    </source>
</evidence>
<proteinExistence type="predicted"/>
<evidence type="ECO:0000259" key="10">
    <source>
        <dbReference type="PROSITE" id="PS50975"/>
    </source>
</evidence>
<keyword evidence="6" id="KW-0092">Biotin</keyword>
<accession>A0A1M3TT85</accession>
<comment type="cofactor">
    <cofactor evidence="1">
        <name>biotin</name>
        <dbReference type="ChEBI" id="CHEBI:57586"/>
    </cofactor>
</comment>
<evidence type="ECO:0008006" key="14">
    <source>
        <dbReference type="Google" id="ProtNLM"/>
    </source>
</evidence>